<gene>
    <name evidence="4" type="ORF">Pka01_55280</name>
</gene>
<dbReference type="PROSITE" id="PS51257">
    <property type="entry name" value="PROKAR_LIPOPROTEIN"/>
    <property type="match status" value="1"/>
</dbReference>
<evidence type="ECO:0000313" key="5">
    <source>
        <dbReference type="Proteomes" id="UP000630097"/>
    </source>
</evidence>
<dbReference type="AlphaFoldDB" id="A0A8J3PWY9"/>
<dbReference type="EMBL" id="BONV01000030">
    <property type="protein sequence ID" value="GIG82401.1"/>
    <property type="molecule type" value="Genomic_DNA"/>
</dbReference>
<name>A0A8J3PWY9_9ACTN</name>
<feature type="signal peptide" evidence="3">
    <location>
        <begin position="1"/>
        <end position="24"/>
    </location>
</feature>
<keyword evidence="2" id="KW-0812">Transmembrane</keyword>
<keyword evidence="3" id="KW-0732">Signal</keyword>
<feature type="region of interest" description="Disordered" evidence="1">
    <location>
        <begin position="150"/>
        <end position="182"/>
    </location>
</feature>
<sequence>MSRVTQVAVAGVVLFGALGCSASAQTDSPTPAITLTPGLPSPTVTIPRQDIEVVVEPSTVTGGATRSVRITARCPLPQGGTAYRAVARSDAFTGPISLLPPVATPSASPTAEPAVPGLTGSAPVRADAKAGGYRVQVRCEATNDIGTASFKVVSPTPTRTRIPTRAPHAGGGGTAAGGPTDDSGLPVGVTAVALLAVLGVGIGVARRRSRS</sequence>
<dbReference type="Proteomes" id="UP000630097">
    <property type="component" value="Unassembled WGS sequence"/>
</dbReference>
<comment type="caution">
    <text evidence="4">The sequence shown here is derived from an EMBL/GenBank/DDBJ whole genome shotgun (WGS) entry which is preliminary data.</text>
</comment>
<proteinExistence type="predicted"/>
<protein>
    <recommendedName>
        <fullName evidence="6">Gram-positive cocci surface proteins LPxTG domain-containing protein</fullName>
    </recommendedName>
</protein>
<evidence type="ECO:0000313" key="4">
    <source>
        <dbReference type="EMBL" id="GIG82401.1"/>
    </source>
</evidence>
<evidence type="ECO:0000256" key="3">
    <source>
        <dbReference type="SAM" id="SignalP"/>
    </source>
</evidence>
<feature type="chain" id="PRO_5035216100" description="Gram-positive cocci surface proteins LPxTG domain-containing protein" evidence="3">
    <location>
        <begin position="25"/>
        <end position="211"/>
    </location>
</feature>
<evidence type="ECO:0008006" key="6">
    <source>
        <dbReference type="Google" id="ProtNLM"/>
    </source>
</evidence>
<organism evidence="4 5">
    <name type="scientific">Planotetraspora kaengkrachanensis</name>
    <dbReference type="NCBI Taxonomy" id="575193"/>
    <lineage>
        <taxon>Bacteria</taxon>
        <taxon>Bacillati</taxon>
        <taxon>Actinomycetota</taxon>
        <taxon>Actinomycetes</taxon>
        <taxon>Streptosporangiales</taxon>
        <taxon>Streptosporangiaceae</taxon>
        <taxon>Planotetraspora</taxon>
    </lineage>
</organism>
<evidence type="ECO:0000256" key="1">
    <source>
        <dbReference type="SAM" id="MobiDB-lite"/>
    </source>
</evidence>
<feature type="transmembrane region" description="Helical" evidence="2">
    <location>
        <begin position="185"/>
        <end position="205"/>
    </location>
</feature>
<accession>A0A8J3PWY9</accession>
<reference evidence="4 5" key="1">
    <citation type="submission" date="2021-01" db="EMBL/GenBank/DDBJ databases">
        <title>Whole genome shotgun sequence of Planotetraspora kaengkrachanensis NBRC 104272.</title>
        <authorList>
            <person name="Komaki H."/>
            <person name="Tamura T."/>
        </authorList>
    </citation>
    <scope>NUCLEOTIDE SEQUENCE [LARGE SCALE GENOMIC DNA]</scope>
    <source>
        <strain evidence="4 5">NBRC 104272</strain>
    </source>
</reference>
<keyword evidence="2" id="KW-0472">Membrane</keyword>
<dbReference type="RefSeq" id="WP_203885750.1">
    <property type="nucleotide sequence ID" value="NZ_BAABHH010000015.1"/>
</dbReference>
<evidence type="ECO:0000256" key="2">
    <source>
        <dbReference type="SAM" id="Phobius"/>
    </source>
</evidence>
<keyword evidence="5" id="KW-1185">Reference proteome</keyword>
<keyword evidence="2" id="KW-1133">Transmembrane helix</keyword>
<feature type="compositionally biased region" description="Low complexity" evidence="1">
    <location>
        <begin position="155"/>
        <end position="168"/>
    </location>
</feature>